<organism evidence="3 4">
    <name type="scientific">Amycolatopsis carbonis</name>
    <dbReference type="NCBI Taxonomy" id="715471"/>
    <lineage>
        <taxon>Bacteria</taxon>
        <taxon>Bacillati</taxon>
        <taxon>Actinomycetota</taxon>
        <taxon>Actinomycetes</taxon>
        <taxon>Pseudonocardiales</taxon>
        <taxon>Pseudonocardiaceae</taxon>
        <taxon>Amycolatopsis</taxon>
    </lineage>
</organism>
<feature type="domain" description="Aldehyde dehydrogenase" evidence="2">
    <location>
        <begin position="30"/>
        <end position="70"/>
    </location>
</feature>
<accession>A0A9Y2INT3</accession>
<dbReference type="SUPFAM" id="SSF53720">
    <property type="entry name" value="ALDH-like"/>
    <property type="match status" value="1"/>
</dbReference>
<keyword evidence="4" id="KW-1185">Reference proteome</keyword>
<dbReference type="InterPro" id="IPR016163">
    <property type="entry name" value="Ald_DH_C"/>
</dbReference>
<name>A0A9Y2INT3_9PSEU</name>
<dbReference type="InterPro" id="IPR016161">
    <property type="entry name" value="Ald_DH/histidinol_DH"/>
</dbReference>
<dbReference type="EMBL" id="CP127294">
    <property type="protein sequence ID" value="WIX83765.1"/>
    <property type="molecule type" value="Genomic_DNA"/>
</dbReference>
<evidence type="ECO:0000313" key="4">
    <source>
        <dbReference type="Proteomes" id="UP001236014"/>
    </source>
</evidence>
<protein>
    <submittedName>
        <fullName evidence="3">Aldehyde dehydrogenase family protein</fullName>
    </submittedName>
</protein>
<evidence type="ECO:0000313" key="3">
    <source>
        <dbReference type="EMBL" id="WIX83765.1"/>
    </source>
</evidence>
<dbReference type="Proteomes" id="UP001236014">
    <property type="component" value="Chromosome"/>
</dbReference>
<evidence type="ECO:0000259" key="2">
    <source>
        <dbReference type="Pfam" id="PF00171"/>
    </source>
</evidence>
<dbReference type="GO" id="GO:0016620">
    <property type="term" value="F:oxidoreductase activity, acting on the aldehyde or oxo group of donors, NAD or NADP as acceptor"/>
    <property type="evidence" value="ECO:0007669"/>
    <property type="project" value="InterPro"/>
</dbReference>
<dbReference type="InterPro" id="IPR015590">
    <property type="entry name" value="Aldehyde_DH_dom"/>
</dbReference>
<sequence>MQAAQKGYEGASSGVKTAGEVVAAVRTLVRDIISELLDAGMVHVNIPAATSAALPFGGTKRSGFDRELGPLVSPSS</sequence>
<gene>
    <name evidence="3" type="ORF">QRX50_24895</name>
</gene>
<dbReference type="AlphaFoldDB" id="A0A9Y2INT3"/>
<keyword evidence="1" id="KW-0560">Oxidoreductase</keyword>
<dbReference type="KEGG" id="acab:QRX50_24895"/>
<dbReference type="Gene3D" id="3.40.605.10">
    <property type="entry name" value="Aldehyde Dehydrogenase, Chain A, domain 1"/>
    <property type="match status" value="1"/>
</dbReference>
<reference evidence="3 4" key="1">
    <citation type="submission" date="2023-06" db="EMBL/GenBank/DDBJ databases">
        <authorList>
            <person name="Oyuntsetseg B."/>
            <person name="Kim S.B."/>
        </authorList>
    </citation>
    <scope>NUCLEOTIDE SEQUENCE [LARGE SCALE GENOMIC DNA]</scope>
    <source>
        <strain evidence="3 4">2-15</strain>
    </source>
</reference>
<dbReference type="Gene3D" id="3.40.309.10">
    <property type="entry name" value="Aldehyde Dehydrogenase, Chain A, domain 2"/>
    <property type="match status" value="1"/>
</dbReference>
<dbReference type="InterPro" id="IPR016162">
    <property type="entry name" value="Ald_DH_N"/>
</dbReference>
<proteinExistence type="predicted"/>
<evidence type="ECO:0000256" key="1">
    <source>
        <dbReference type="ARBA" id="ARBA00023002"/>
    </source>
</evidence>
<dbReference type="Pfam" id="PF00171">
    <property type="entry name" value="Aldedh"/>
    <property type="match status" value="1"/>
</dbReference>